<dbReference type="EMBL" id="BATJ01000005">
    <property type="protein sequence ID" value="GAD66890.1"/>
    <property type="molecule type" value="Genomic_DNA"/>
</dbReference>
<gene>
    <name evidence="2" type="ORF">VPR01S_05_01850</name>
</gene>
<dbReference type="InterPro" id="IPR032710">
    <property type="entry name" value="NTF2-like_dom_sf"/>
</dbReference>
<proteinExistence type="predicted"/>
<name>U2ZZP1_VIBPR</name>
<dbReference type="RefSeq" id="WP_021704868.1">
    <property type="nucleotide sequence ID" value="NZ_BATJ01000005.1"/>
</dbReference>
<accession>U2ZZP1</accession>
<evidence type="ECO:0000313" key="2">
    <source>
        <dbReference type="EMBL" id="GAD66890.1"/>
    </source>
</evidence>
<dbReference type="STRING" id="1219065.VPR01S_05_01850"/>
<dbReference type="InterPro" id="IPR037401">
    <property type="entry name" value="SnoaL-like"/>
</dbReference>
<dbReference type="eggNOG" id="COG3631">
    <property type="taxonomic scope" value="Bacteria"/>
</dbReference>
<dbReference type="Gene3D" id="3.10.450.50">
    <property type="match status" value="1"/>
</dbReference>
<evidence type="ECO:0000313" key="3">
    <source>
        <dbReference type="Proteomes" id="UP000016570"/>
    </source>
</evidence>
<dbReference type="Proteomes" id="UP000016570">
    <property type="component" value="Unassembled WGS sequence"/>
</dbReference>
<protein>
    <recommendedName>
        <fullName evidence="1">SnoaL-like domain-containing protein</fullName>
    </recommendedName>
</protein>
<evidence type="ECO:0000259" key="1">
    <source>
        <dbReference type="Pfam" id="PF12680"/>
    </source>
</evidence>
<dbReference type="Pfam" id="PF12680">
    <property type="entry name" value="SnoaL_2"/>
    <property type="match status" value="1"/>
</dbReference>
<dbReference type="SUPFAM" id="SSF54427">
    <property type="entry name" value="NTF2-like"/>
    <property type="match status" value="1"/>
</dbReference>
<reference evidence="2 3" key="1">
    <citation type="submission" date="2013-09" db="EMBL/GenBank/DDBJ databases">
        <title>Whole genome shotgun sequence of Vibrio proteolyticus NBRC 13287.</title>
        <authorList>
            <person name="Isaki S."/>
            <person name="Hosoyama A."/>
            <person name="Numata M."/>
            <person name="Hashimoto M."/>
            <person name="Hosoyama Y."/>
            <person name="Tsuchikane K."/>
            <person name="Noguchi M."/>
            <person name="Hirakata S."/>
            <person name="Ichikawa N."/>
            <person name="Ohji S."/>
            <person name="Yamazoe A."/>
            <person name="Fujita N."/>
        </authorList>
    </citation>
    <scope>NUCLEOTIDE SEQUENCE [LARGE SCALE GENOMIC DNA]</scope>
    <source>
        <strain evidence="2 3">NBRC 13287</strain>
    </source>
</reference>
<comment type="caution">
    <text evidence="2">The sequence shown here is derived from an EMBL/GenBank/DDBJ whole genome shotgun (WGS) entry which is preliminary data.</text>
</comment>
<organism evidence="2 3">
    <name type="scientific">Vibrio proteolyticus NBRC 13287</name>
    <dbReference type="NCBI Taxonomy" id="1219065"/>
    <lineage>
        <taxon>Bacteria</taxon>
        <taxon>Pseudomonadati</taxon>
        <taxon>Pseudomonadota</taxon>
        <taxon>Gammaproteobacteria</taxon>
        <taxon>Vibrionales</taxon>
        <taxon>Vibrionaceae</taxon>
        <taxon>Vibrio</taxon>
    </lineage>
</organism>
<dbReference type="AlphaFoldDB" id="U2ZZP1"/>
<feature type="domain" description="SnoaL-like" evidence="1">
    <location>
        <begin position="7"/>
        <end position="101"/>
    </location>
</feature>
<keyword evidence="3" id="KW-1185">Reference proteome</keyword>
<sequence length="125" mass="14306">MNAQQTVEAYWQAMQSNDFYLAANCLSEDVEILWPQSGERITGRNNFAELNSAYPAEGRWTFVINCIVADGQQVVTDVTVSDGKRTDTAITFHTVGQGLIRRQVEYWPENYPAPKWRKPWVEYVG</sequence>